<keyword evidence="2" id="KW-1185">Reference proteome</keyword>
<dbReference type="RefSeq" id="WP_168922819.1">
    <property type="nucleotide sequence ID" value="NZ_CP051461.1"/>
</dbReference>
<reference evidence="1 2" key="1">
    <citation type="submission" date="2020-04" db="EMBL/GenBank/DDBJ databases">
        <title>Complete genome of a Psychrophilic, Marine, Gas Vacuolate Bacterium Polaromonas vacuolata KCTC 22033T.</title>
        <authorList>
            <person name="Hwang K."/>
            <person name="Kim K.M."/>
        </authorList>
    </citation>
    <scope>NUCLEOTIDE SEQUENCE [LARGE SCALE GENOMIC DNA]</scope>
    <source>
        <strain evidence="1 2">KCTC 22033</strain>
    </source>
</reference>
<protein>
    <recommendedName>
        <fullName evidence="3">DUF2817 domain-containing protein</fullName>
    </recommendedName>
</protein>
<dbReference type="Pfam" id="PF10994">
    <property type="entry name" value="DUF2817"/>
    <property type="match status" value="1"/>
</dbReference>
<organism evidence="1 2">
    <name type="scientific">Polaromonas vacuolata</name>
    <dbReference type="NCBI Taxonomy" id="37448"/>
    <lineage>
        <taxon>Bacteria</taxon>
        <taxon>Pseudomonadati</taxon>
        <taxon>Pseudomonadota</taxon>
        <taxon>Betaproteobacteria</taxon>
        <taxon>Burkholderiales</taxon>
        <taxon>Comamonadaceae</taxon>
        <taxon>Polaromonas</taxon>
    </lineage>
</organism>
<evidence type="ECO:0000313" key="1">
    <source>
        <dbReference type="EMBL" id="QJC57281.1"/>
    </source>
</evidence>
<dbReference type="EMBL" id="CP051461">
    <property type="protein sequence ID" value="QJC57281.1"/>
    <property type="molecule type" value="Genomic_DNA"/>
</dbReference>
<dbReference type="InterPro" id="IPR021259">
    <property type="entry name" value="DUF2817"/>
</dbReference>
<dbReference type="KEGG" id="pvac:HC248_02602"/>
<gene>
    <name evidence="1" type="ORF">HC248_02602</name>
</gene>
<dbReference type="SUPFAM" id="SSF53187">
    <property type="entry name" value="Zn-dependent exopeptidases"/>
    <property type="match status" value="1"/>
</dbReference>
<dbReference type="Gene3D" id="3.40.630.10">
    <property type="entry name" value="Zn peptidases"/>
    <property type="match status" value="1"/>
</dbReference>
<accession>A0A6H2HBM4</accession>
<dbReference type="CDD" id="cd06233">
    <property type="entry name" value="M14-like"/>
    <property type="match status" value="1"/>
</dbReference>
<name>A0A6H2HBM4_9BURK</name>
<dbReference type="Proteomes" id="UP000502041">
    <property type="component" value="Chromosome"/>
</dbReference>
<evidence type="ECO:0000313" key="2">
    <source>
        <dbReference type="Proteomes" id="UP000502041"/>
    </source>
</evidence>
<dbReference type="AlphaFoldDB" id="A0A6H2HBM4"/>
<proteinExistence type="predicted"/>
<evidence type="ECO:0008006" key="3">
    <source>
        <dbReference type="Google" id="ProtNLM"/>
    </source>
</evidence>
<sequence>MIDVEHAFSKSYAEAREKFLAAANSIGKKVDSRQHPLAGKDGEELAMDIVLDGQADAQNLLIVSSACHGVEGYCGSGVQTYAMHDAEWRNNAKEQGVAVLYIHALNPYGFSHIRRTTHENVDLNRNFQDFNQPLPDNPAYREIESLLLPEEWPPNHNNIAATDQYISNNSVQAFQAAVTRGQYEFEQGLFFGGKAATWSNQTLRQVLRDYAGQAKQIAWIDLHTGLGESGVGERISTCREDKLALARARRWWDGGGTTPVTSIYDGSSTSALLTGLMSNSVYEECPEALYTGIAMEYGTLPPLQMMEALRAEHWLNINPQASKELSARIKKQMMDAFYVDTPDWREQVITQARQSLFQAAQGLKG</sequence>